<accession>A0ABD5W829</accession>
<evidence type="ECO:0000256" key="2">
    <source>
        <dbReference type="ARBA" id="ARBA00007602"/>
    </source>
</evidence>
<evidence type="ECO:0000256" key="3">
    <source>
        <dbReference type="ARBA" id="ARBA00022448"/>
    </source>
</evidence>
<comment type="caution">
    <text evidence="13">The sequence shown here is derived from an EMBL/GenBank/DDBJ whole genome shotgun (WGS) entry which is preliminary data.</text>
</comment>
<dbReference type="Gene3D" id="1.20.1550.10">
    <property type="entry name" value="DsbB-like"/>
    <property type="match status" value="1"/>
</dbReference>
<reference evidence="13" key="3">
    <citation type="submission" date="2024-09" db="EMBL/GenBank/DDBJ databases">
        <authorList>
            <person name="Sun Q."/>
        </authorList>
    </citation>
    <scope>NUCLEOTIDE SEQUENCE</scope>
    <source>
        <strain evidence="13">CGMCC 1.12553</strain>
    </source>
</reference>
<comment type="subcellular location">
    <subcellularLocation>
        <location evidence="1">Membrane</location>
        <topology evidence="1">Multi-pass membrane protein</topology>
    </subcellularLocation>
</comment>
<feature type="transmembrane region" description="Helical" evidence="12">
    <location>
        <begin position="12"/>
        <end position="34"/>
    </location>
</feature>
<keyword evidence="3" id="KW-0813">Transport</keyword>
<dbReference type="GO" id="GO:0016491">
    <property type="term" value="F:oxidoreductase activity"/>
    <property type="evidence" value="ECO:0007669"/>
    <property type="project" value="UniProtKB-KW"/>
</dbReference>
<protein>
    <submittedName>
        <fullName evidence="13">Disulfide bond formation protein B</fullName>
    </submittedName>
</protein>
<evidence type="ECO:0000256" key="4">
    <source>
        <dbReference type="ARBA" id="ARBA00022692"/>
    </source>
</evidence>
<keyword evidence="8 12" id="KW-0472">Membrane</keyword>
<keyword evidence="9" id="KW-1015">Disulfide bond</keyword>
<dbReference type="AlphaFoldDB" id="A0ABD5W829"/>
<dbReference type="GO" id="GO:0016020">
    <property type="term" value="C:membrane"/>
    <property type="evidence" value="ECO:0007669"/>
    <property type="project" value="UniProtKB-SubCell"/>
</dbReference>
<evidence type="ECO:0000313" key="14">
    <source>
        <dbReference type="EMBL" id="MFC7059951.1"/>
    </source>
</evidence>
<dbReference type="SUPFAM" id="SSF158442">
    <property type="entry name" value="DsbB-like"/>
    <property type="match status" value="1"/>
</dbReference>
<keyword evidence="4 12" id="KW-0812">Transmembrane</keyword>
<keyword evidence="15" id="KW-1185">Reference proteome</keyword>
<evidence type="ECO:0000256" key="11">
    <source>
        <dbReference type="ARBA" id="ARBA00023284"/>
    </source>
</evidence>
<evidence type="ECO:0000256" key="6">
    <source>
        <dbReference type="ARBA" id="ARBA00022989"/>
    </source>
</evidence>
<evidence type="ECO:0000256" key="5">
    <source>
        <dbReference type="ARBA" id="ARBA00022982"/>
    </source>
</evidence>
<feature type="transmembrane region" description="Helical" evidence="12">
    <location>
        <begin position="74"/>
        <end position="93"/>
    </location>
</feature>
<dbReference type="Proteomes" id="UP001596445">
    <property type="component" value="Unassembled WGS sequence"/>
</dbReference>
<keyword evidence="11" id="KW-0676">Redox-active center</keyword>
<dbReference type="Pfam" id="PF02600">
    <property type="entry name" value="DsbB"/>
    <property type="match status" value="1"/>
</dbReference>
<keyword evidence="7" id="KW-0560">Oxidoreductase</keyword>
<dbReference type="PANTHER" id="PTHR43469">
    <property type="entry name" value="DISULFIDE FORMATION PROTEIN-RELATED"/>
    <property type="match status" value="1"/>
</dbReference>
<dbReference type="EMBL" id="JBHSZI010000004">
    <property type="protein sequence ID" value="MFC7059951.1"/>
    <property type="molecule type" value="Genomic_DNA"/>
</dbReference>
<dbReference type="InterPro" id="IPR023380">
    <property type="entry name" value="DsbB-like_sf"/>
</dbReference>
<reference evidence="15" key="2">
    <citation type="journal article" date="2019" name="Int. J. Syst. Evol. Microbiol.">
        <title>The Global Catalogue of Microorganisms (GCM) 10K type strain sequencing project: providing services to taxonomists for standard genome sequencing and annotation.</title>
        <authorList>
            <consortium name="The Broad Institute Genomics Platform"/>
            <consortium name="The Broad Institute Genome Sequencing Center for Infectious Disease"/>
            <person name="Wu L."/>
            <person name="Ma J."/>
        </authorList>
    </citation>
    <scope>NUCLEOTIDE SEQUENCE [LARGE SCALE GENOMIC DNA]</scope>
    <source>
        <strain evidence="15">JCM 30072</strain>
    </source>
</reference>
<feature type="transmembrane region" description="Helical" evidence="12">
    <location>
        <begin position="46"/>
        <end position="62"/>
    </location>
</feature>
<sequence length="152" mass="16340">MQSPVPDRVDWTQLWLVAGTLVATVATVGSLWFSLGLGLVPCELCWYQRILMYPLVVVLGVATAERRPGVWRTALPLSVFGGGIAGYHSILQMTTDSCSFSGPCAIIQWQAPVVGLSIPNLSLLGFLFVTIAVFGANETARTSQTRQTDTAP</sequence>
<gene>
    <name evidence="13" type="ORF">ACFQQG_18785</name>
    <name evidence="14" type="ORF">ACFQQG_19245</name>
</gene>
<reference evidence="13" key="1">
    <citation type="journal article" date="2014" name="Int. J. Syst. Evol. Microbiol.">
        <title>Complete genome sequence of Corynebacterium casei LMG S-19264T (=DSM 44701T), isolated from a smear-ripened cheese.</title>
        <authorList>
            <consortium name="US DOE Joint Genome Institute (JGI-PGF)"/>
            <person name="Walter F."/>
            <person name="Albersmeier A."/>
            <person name="Kalinowski J."/>
            <person name="Ruckert C."/>
        </authorList>
    </citation>
    <scope>NUCLEOTIDE SEQUENCE [LARGE SCALE GENOMIC DNA]</scope>
    <source>
        <strain evidence="13">CGMCC 1.12553</strain>
    </source>
</reference>
<keyword evidence="10" id="KW-0143">Chaperone</keyword>
<evidence type="ECO:0000256" key="12">
    <source>
        <dbReference type="SAM" id="Phobius"/>
    </source>
</evidence>
<keyword evidence="6 12" id="KW-1133">Transmembrane helix</keyword>
<evidence type="ECO:0000256" key="9">
    <source>
        <dbReference type="ARBA" id="ARBA00023157"/>
    </source>
</evidence>
<dbReference type="InterPro" id="IPR003752">
    <property type="entry name" value="DiS_bond_form_DsbB/BdbC"/>
</dbReference>
<dbReference type="GeneID" id="76632286"/>
<feature type="transmembrane region" description="Helical" evidence="12">
    <location>
        <begin position="113"/>
        <end position="136"/>
    </location>
</feature>
<keyword evidence="5" id="KW-0249">Electron transport</keyword>
<evidence type="ECO:0000313" key="13">
    <source>
        <dbReference type="EMBL" id="MFC7059874.1"/>
    </source>
</evidence>
<organism evidence="13 15">
    <name type="scientific">Halovenus salina</name>
    <dbReference type="NCBI Taxonomy" id="1510225"/>
    <lineage>
        <taxon>Archaea</taxon>
        <taxon>Methanobacteriati</taxon>
        <taxon>Methanobacteriota</taxon>
        <taxon>Stenosarchaea group</taxon>
        <taxon>Halobacteria</taxon>
        <taxon>Halobacteriales</taxon>
        <taxon>Haloarculaceae</taxon>
        <taxon>Halovenus</taxon>
    </lineage>
</organism>
<evidence type="ECO:0000313" key="15">
    <source>
        <dbReference type="Proteomes" id="UP001596445"/>
    </source>
</evidence>
<evidence type="ECO:0000256" key="10">
    <source>
        <dbReference type="ARBA" id="ARBA00023186"/>
    </source>
</evidence>
<dbReference type="RefSeq" id="WP_267164378.1">
    <property type="nucleotide sequence ID" value="NZ_CP112974.1"/>
</dbReference>
<evidence type="ECO:0000256" key="7">
    <source>
        <dbReference type="ARBA" id="ARBA00023002"/>
    </source>
</evidence>
<comment type="similarity">
    <text evidence="2">Belongs to the DsbB family. BdbC subfamily.</text>
</comment>
<proteinExistence type="inferred from homology"/>
<evidence type="ECO:0000256" key="8">
    <source>
        <dbReference type="ARBA" id="ARBA00023136"/>
    </source>
</evidence>
<evidence type="ECO:0000256" key="1">
    <source>
        <dbReference type="ARBA" id="ARBA00004141"/>
    </source>
</evidence>
<dbReference type="InterPro" id="IPR012187">
    <property type="entry name" value="Disulphide_bond_form_BdbC"/>
</dbReference>
<dbReference type="EMBL" id="JBHSZI010000004">
    <property type="protein sequence ID" value="MFC7059874.1"/>
    <property type="molecule type" value="Genomic_DNA"/>
</dbReference>
<name>A0ABD5W829_9EURY</name>
<dbReference type="PANTHER" id="PTHR43469:SF1">
    <property type="entry name" value="SPBETA PROPHAGE-DERIVED DISULFIDE BOND FORMATION PROTEIN B"/>
    <property type="match status" value="1"/>
</dbReference>